<proteinExistence type="inferred from homology"/>
<feature type="region of interest" description="Disordered" evidence="4">
    <location>
        <begin position="387"/>
        <end position="421"/>
    </location>
</feature>
<dbReference type="InterPro" id="IPR051931">
    <property type="entry name" value="PAK3-like"/>
</dbReference>
<dbReference type="SUPFAM" id="SSF56112">
    <property type="entry name" value="Protein kinase-like (PK-like)"/>
    <property type="match status" value="1"/>
</dbReference>
<evidence type="ECO:0000259" key="6">
    <source>
        <dbReference type="PROSITE" id="PS50011"/>
    </source>
</evidence>
<gene>
    <name evidence="7" type="ORF">GCM10018781_24290</name>
</gene>
<evidence type="ECO:0000256" key="4">
    <source>
        <dbReference type="SAM" id="MobiDB-lite"/>
    </source>
</evidence>
<dbReference type="EMBL" id="BNBO01000010">
    <property type="protein sequence ID" value="GHH68138.1"/>
    <property type="molecule type" value="Genomic_DNA"/>
</dbReference>
<keyword evidence="3" id="KW-0067">ATP-binding</keyword>
<dbReference type="Proteomes" id="UP000617734">
    <property type="component" value="Unassembled WGS sequence"/>
</dbReference>
<keyword evidence="5" id="KW-1133">Transmembrane helix</keyword>
<keyword evidence="8" id="KW-1185">Reference proteome</keyword>
<evidence type="ECO:0000256" key="3">
    <source>
        <dbReference type="ARBA" id="ARBA00022840"/>
    </source>
</evidence>
<keyword evidence="5" id="KW-0472">Membrane</keyword>
<dbReference type="SMART" id="SM00220">
    <property type="entry name" value="S_TKc"/>
    <property type="match status" value="1"/>
</dbReference>
<reference evidence="7" key="2">
    <citation type="submission" date="2020-09" db="EMBL/GenBank/DDBJ databases">
        <authorList>
            <person name="Sun Q."/>
            <person name="Ohkuma M."/>
        </authorList>
    </citation>
    <scope>NUCLEOTIDE SEQUENCE</scope>
    <source>
        <strain evidence="7">JCM 4646</strain>
    </source>
</reference>
<evidence type="ECO:0000313" key="8">
    <source>
        <dbReference type="Proteomes" id="UP000617734"/>
    </source>
</evidence>
<dbReference type="PANTHER" id="PTHR45832">
    <property type="entry name" value="SERINE/THREONINE-PROTEIN KINASE SAMKA-RELATED-RELATED"/>
    <property type="match status" value="1"/>
</dbReference>
<evidence type="ECO:0000256" key="2">
    <source>
        <dbReference type="ARBA" id="ARBA00022741"/>
    </source>
</evidence>
<dbReference type="Gene3D" id="1.10.510.10">
    <property type="entry name" value="Transferase(Phosphotransferase) domain 1"/>
    <property type="match status" value="1"/>
</dbReference>
<evidence type="ECO:0000313" key="7">
    <source>
        <dbReference type="EMBL" id="GHH68138.1"/>
    </source>
</evidence>
<sequence>MGGQHQGAVAEVVGVSGGGCRDRPLAGCDGGLDGAHGRGPAVVAAVAGHVEGHLDEIGPVRGSSVPAWGTYAGGDERISMLAGPGQVLAGRYRVTDRPEYLRVLAMDEQSGTSVQLTGLELPGLLTAVDPAYGEPGHGEPVYGDPVPAQGERLVRRVAAVAAGVPAHPRLLGGAGAFVDGELLWTVEECPAGVPLAALLADGPVPPYRVAELASDLAGALRALHEAGLTHGNLSADTVLVCEDGAALLGGLDAGVALEALCEELGGPAGRRRYEVRAGLLGPRTERWPMDGGPAGDCWALGVLLFRLLTGAAPYPEDDLATLLGAVRDDRRASTHGCGPLGPLVERLLQPDAALRPTAVQTWRELTGLLAAAPEPFGPVPPVLLPVRRPEGPLVPRGRRAGRGSGPAADTGGSGPPPRPPRVPPALLGPLLLAAVLVALVLAVGAVVLFAG</sequence>
<comment type="similarity">
    <text evidence="1">Belongs to the protein kinase superfamily. STE Ser/Thr protein kinase family. STE20 subfamily.</text>
</comment>
<reference evidence="7" key="1">
    <citation type="journal article" date="2014" name="Int. J. Syst. Evol. Microbiol.">
        <title>Complete genome sequence of Corynebacterium casei LMG S-19264T (=DSM 44701T), isolated from a smear-ripened cheese.</title>
        <authorList>
            <consortium name="US DOE Joint Genome Institute (JGI-PGF)"/>
            <person name="Walter F."/>
            <person name="Albersmeier A."/>
            <person name="Kalinowski J."/>
            <person name="Ruckert C."/>
        </authorList>
    </citation>
    <scope>NUCLEOTIDE SEQUENCE</scope>
    <source>
        <strain evidence="7">JCM 4646</strain>
    </source>
</reference>
<accession>A0A919KPX1</accession>
<dbReference type="PANTHER" id="PTHR45832:SF22">
    <property type="entry name" value="SERINE_THREONINE-PROTEIN KINASE SAMKA-RELATED"/>
    <property type="match status" value="1"/>
</dbReference>
<dbReference type="GO" id="GO:0005524">
    <property type="term" value="F:ATP binding"/>
    <property type="evidence" value="ECO:0007669"/>
    <property type="project" value="UniProtKB-KW"/>
</dbReference>
<keyword evidence="5" id="KW-0812">Transmembrane</keyword>
<organism evidence="7 8">
    <name type="scientific">Kitasatospora indigofera</name>
    <dbReference type="NCBI Taxonomy" id="67307"/>
    <lineage>
        <taxon>Bacteria</taxon>
        <taxon>Bacillati</taxon>
        <taxon>Actinomycetota</taxon>
        <taxon>Actinomycetes</taxon>
        <taxon>Kitasatosporales</taxon>
        <taxon>Streptomycetaceae</taxon>
        <taxon>Kitasatospora</taxon>
    </lineage>
</organism>
<evidence type="ECO:0000256" key="1">
    <source>
        <dbReference type="ARBA" id="ARBA00008874"/>
    </source>
</evidence>
<keyword evidence="2" id="KW-0547">Nucleotide-binding</keyword>
<feature type="domain" description="Protein kinase" evidence="6">
    <location>
        <begin position="114"/>
        <end position="369"/>
    </location>
</feature>
<evidence type="ECO:0000256" key="5">
    <source>
        <dbReference type="SAM" id="Phobius"/>
    </source>
</evidence>
<dbReference type="PROSITE" id="PS50011">
    <property type="entry name" value="PROTEIN_KINASE_DOM"/>
    <property type="match status" value="1"/>
</dbReference>
<protein>
    <recommendedName>
        <fullName evidence="6">Protein kinase domain-containing protein</fullName>
    </recommendedName>
</protein>
<dbReference type="AlphaFoldDB" id="A0A919KPX1"/>
<name>A0A919KPX1_9ACTN</name>
<dbReference type="GO" id="GO:0004672">
    <property type="term" value="F:protein kinase activity"/>
    <property type="evidence" value="ECO:0007669"/>
    <property type="project" value="InterPro"/>
</dbReference>
<feature type="transmembrane region" description="Helical" evidence="5">
    <location>
        <begin position="426"/>
        <end position="450"/>
    </location>
</feature>
<comment type="caution">
    <text evidence="7">The sequence shown here is derived from an EMBL/GenBank/DDBJ whole genome shotgun (WGS) entry which is preliminary data.</text>
</comment>
<dbReference type="InterPro" id="IPR000719">
    <property type="entry name" value="Prot_kinase_dom"/>
</dbReference>
<dbReference type="InterPro" id="IPR011009">
    <property type="entry name" value="Kinase-like_dom_sf"/>
</dbReference>